<evidence type="ECO:0000256" key="2">
    <source>
        <dbReference type="SAM" id="Phobius"/>
    </source>
</evidence>
<dbReference type="SUPFAM" id="SSF103473">
    <property type="entry name" value="MFS general substrate transporter"/>
    <property type="match status" value="1"/>
</dbReference>
<feature type="transmembrane region" description="Helical" evidence="2">
    <location>
        <begin position="201"/>
        <end position="221"/>
    </location>
</feature>
<feature type="transmembrane region" description="Helical" evidence="2">
    <location>
        <begin position="227"/>
        <end position="251"/>
    </location>
</feature>
<dbReference type="Proteomes" id="UP000311919">
    <property type="component" value="Unassembled WGS sequence"/>
</dbReference>
<sequence>MSEGKPPIDDCHVELRDKSIPSNCKHQSVINGAYDGPPDDNDKLSRQLRNEEIEIVTPETHPEYFVPVAPDGGWSWIILFATFLNFFIIDGIFFSVGLLMVEWVDHFEASKTKVSLISSLMLGCYQMIGPFAAALTNKFGCRSVALFGCILASVSIFISALMPTVNGLIITFGILAGSAFGLIYLPALIAVSFYFNRKRGLASGIAVTGTPFGAVIFGPLAGYLIQLYGWSCTLIFFSAFMLHGICLSCLYRPLKPLNKLESLDLSKETDESITELIEEIQSNLMIASNTYIKSNQFINSSNRIGQPLYKLDEGNEENEQKSYSTIGAYQNNLNKQSVHNEVQKMNQRKEDAKKYEDEKKEETIKTTKSSELTLLNQMVSEQVDESNLMDSSSASHHLSSVSNTVSKDQIISMQEDQLLPESVDEKQSIDAQDRKQNLTDDQPPGRSSYELSSKLTHFLANDRSRETGPSSYVFSTPCLSVNQAYDEQTSNRSNKFLHDVYNTKIINPLKSRRLLRPVVSRRRHLSHNLTPSIPTIVEDQELTKSSAHDQLHTATTTTNNINNILSHDFSSTITVANLGRDRHRISVDPNVINSGLIRGSITSALTNYPQKLEIYKMDSKPVLVALPHESITIQDYSRPLYRSDIFFSGNPIAQIPNDHITLMNKMKSTGTIDKKTQSKLSDTCHMTNSCLTVPVSDTTDHSHIDNSYGGERESAFFQSQPNWMESLIVSLTSIPLPNDETRGLVHSKQNLDEKLHKSFIDYNNRMHDEVDSTDISHEICDNDVVNKRDDNLESTLTINDNRLCEFCLTSLCRLRDCRLWPDWCCSCYFTGQKQIYHRVNKEFPNHQPESDMMIDETSIHDGDYENDDDLIKIKRCTSPVQCKCVSLKPMLDVLGTMLDLSLLLKPKYLILWISNLIGLLGKLIMYNFLMN</sequence>
<gene>
    <name evidence="3" type="ORF">EWB00_003137</name>
</gene>
<dbReference type="InterPro" id="IPR036259">
    <property type="entry name" value="MFS_trans_sf"/>
</dbReference>
<proteinExistence type="predicted"/>
<feature type="region of interest" description="Disordered" evidence="1">
    <location>
        <begin position="345"/>
        <end position="366"/>
    </location>
</feature>
<feature type="region of interest" description="Disordered" evidence="1">
    <location>
        <begin position="416"/>
        <end position="449"/>
    </location>
</feature>
<feature type="transmembrane region" description="Helical" evidence="2">
    <location>
        <begin position="74"/>
        <end position="96"/>
    </location>
</feature>
<dbReference type="Pfam" id="PF07690">
    <property type="entry name" value="MFS_1"/>
    <property type="match status" value="1"/>
</dbReference>
<evidence type="ECO:0000313" key="4">
    <source>
        <dbReference type="Proteomes" id="UP000311919"/>
    </source>
</evidence>
<dbReference type="GO" id="GO:0008028">
    <property type="term" value="F:monocarboxylic acid transmembrane transporter activity"/>
    <property type="evidence" value="ECO:0007669"/>
    <property type="project" value="TreeGrafter"/>
</dbReference>
<dbReference type="InterPro" id="IPR050327">
    <property type="entry name" value="Proton-linked_MCT"/>
</dbReference>
<dbReference type="OrthoDB" id="6499973at2759"/>
<evidence type="ECO:0000313" key="3">
    <source>
        <dbReference type="EMBL" id="TNN13090.1"/>
    </source>
</evidence>
<dbReference type="PANTHER" id="PTHR11360">
    <property type="entry name" value="MONOCARBOXYLATE TRANSPORTER"/>
    <property type="match status" value="1"/>
</dbReference>
<dbReference type="AlphaFoldDB" id="A0A4Z2DA93"/>
<dbReference type="EMBL" id="SKCS01000199">
    <property type="protein sequence ID" value="TNN13090.1"/>
    <property type="molecule type" value="Genomic_DNA"/>
</dbReference>
<keyword evidence="2" id="KW-0812">Transmembrane</keyword>
<dbReference type="PANTHER" id="PTHR11360:SF284">
    <property type="entry name" value="EG:103B4.3 PROTEIN-RELATED"/>
    <property type="match status" value="1"/>
</dbReference>
<reference evidence="3 4" key="1">
    <citation type="submission" date="2019-03" db="EMBL/GenBank/DDBJ databases">
        <title>An improved genome assembly of the fluke Schistosoma japonicum.</title>
        <authorList>
            <person name="Hu W."/>
            <person name="Luo F."/>
            <person name="Yin M."/>
            <person name="Mo X."/>
            <person name="Sun C."/>
            <person name="Wu Q."/>
            <person name="Zhu B."/>
            <person name="Xiang M."/>
            <person name="Wang J."/>
            <person name="Wang Y."/>
            <person name="Zhang T."/>
            <person name="Xu B."/>
            <person name="Zheng H."/>
            <person name="Feng Z."/>
        </authorList>
    </citation>
    <scope>NUCLEOTIDE SEQUENCE [LARGE SCALE GENOMIC DNA]</scope>
    <source>
        <strain evidence="3">HuSjv2</strain>
        <tissue evidence="3">Worms</tissue>
    </source>
</reference>
<keyword evidence="2" id="KW-1133">Transmembrane helix</keyword>
<feature type="transmembrane region" description="Helical" evidence="2">
    <location>
        <begin position="116"/>
        <end position="136"/>
    </location>
</feature>
<organism evidence="3 4">
    <name type="scientific">Schistosoma japonicum</name>
    <name type="common">Blood fluke</name>
    <dbReference type="NCBI Taxonomy" id="6182"/>
    <lineage>
        <taxon>Eukaryota</taxon>
        <taxon>Metazoa</taxon>
        <taxon>Spiralia</taxon>
        <taxon>Lophotrochozoa</taxon>
        <taxon>Platyhelminthes</taxon>
        <taxon>Trematoda</taxon>
        <taxon>Digenea</taxon>
        <taxon>Strigeidida</taxon>
        <taxon>Schistosomatoidea</taxon>
        <taxon>Schistosomatidae</taxon>
        <taxon>Schistosoma</taxon>
    </lineage>
</organism>
<keyword evidence="4" id="KW-1185">Reference proteome</keyword>
<feature type="compositionally biased region" description="Basic and acidic residues" evidence="1">
    <location>
        <begin position="347"/>
        <end position="365"/>
    </location>
</feature>
<feature type="transmembrane region" description="Helical" evidence="2">
    <location>
        <begin position="908"/>
        <end position="929"/>
    </location>
</feature>
<dbReference type="InterPro" id="IPR011701">
    <property type="entry name" value="MFS"/>
</dbReference>
<protein>
    <submittedName>
        <fullName evidence="3">Monocarboxylate transporter 14</fullName>
    </submittedName>
</protein>
<comment type="caution">
    <text evidence="3">The sequence shown here is derived from an EMBL/GenBank/DDBJ whole genome shotgun (WGS) entry which is preliminary data.</text>
</comment>
<feature type="compositionally biased region" description="Basic and acidic residues" evidence="1">
    <location>
        <begin position="423"/>
        <end position="438"/>
    </location>
</feature>
<feature type="transmembrane region" description="Helical" evidence="2">
    <location>
        <begin position="143"/>
        <end position="162"/>
    </location>
</feature>
<name>A0A4Z2DA93_SCHJA</name>
<dbReference type="CDD" id="cd17352">
    <property type="entry name" value="MFS_MCT_SLC16"/>
    <property type="match status" value="1"/>
</dbReference>
<dbReference type="Gene3D" id="1.20.1250.20">
    <property type="entry name" value="MFS general substrate transporter like domains"/>
    <property type="match status" value="1"/>
</dbReference>
<keyword evidence="2" id="KW-0472">Membrane</keyword>
<evidence type="ECO:0000256" key="1">
    <source>
        <dbReference type="SAM" id="MobiDB-lite"/>
    </source>
</evidence>
<dbReference type="STRING" id="6182.A0A4Z2DA93"/>
<feature type="transmembrane region" description="Helical" evidence="2">
    <location>
        <begin position="168"/>
        <end position="194"/>
    </location>
</feature>
<accession>A0A4Z2DA93</accession>